<reference evidence="3" key="3">
    <citation type="submission" date="2016-03" db="UniProtKB">
        <authorList>
            <consortium name="EnsemblProtists"/>
        </authorList>
    </citation>
    <scope>IDENTIFICATION</scope>
</reference>
<dbReference type="EMBL" id="JH992968">
    <property type="protein sequence ID" value="EKX54026.1"/>
    <property type="molecule type" value="Genomic_DNA"/>
</dbReference>
<reference evidence="4" key="2">
    <citation type="submission" date="2012-11" db="EMBL/GenBank/DDBJ databases">
        <authorList>
            <person name="Kuo A."/>
            <person name="Curtis B.A."/>
            <person name="Tanifuji G."/>
            <person name="Burki F."/>
            <person name="Gruber A."/>
            <person name="Irimia M."/>
            <person name="Maruyama S."/>
            <person name="Arias M.C."/>
            <person name="Ball S.G."/>
            <person name="Gile G.H."/>
            <person name="Hirakawa Y."/>
            <person name="Hopkins J.F."/>
            <person name="Rensing S.A."/>
            <person name="Schmutz J."/>
            <person name="Symeonidi A."/>
            <person name="Elias M."/>
            <person name="Eveleigh R.J."/>
            <person name="Herman E.K."/>
            <person name="Klute M.J."/>
            <person name="Nakayama T."/>
            <person name="Obornik M."/>
            <person name="Reyes-Prieto A."/>
            <person name="Armbrust E.V."/>
            <person name="Aves S.J."/>
            <person name="Beiko R.G."/>
            <person name="Coutinho P."/>
            <person name="Dacks J.B."/>
            <person name="Durnford D.G."/>
            <person name="Fast N.M."/>
            <person name="Green B.R."/>
            <person name="Grisdale C."/>
            <person name="Hempe F."/>
            <person name="Henrissat B."/>
            <person name="Hoppner M.P."/>
            <person name="Ishida K.-I."/>
            <person name="Kim E."/>
            <person name="Koreny L."/>
            <person name="Kroth P.G."/>
            <person name="Liu Y."/>
            <person name="Malik S.-B."/>
            <person name="Maier U.G."/>
            <person name="McRose D."/>
            <person name="Mock T."/>
            <person name="Neilson J.A."/>
            <person name="Onodera N.T."/>
            <person name="Poole A.M."/>
            <person name="Pritham E.J."/>
            <person name="Richards T.A."/>
            <person name="Rocap G."/>
            <person name="Roy S.W."/>
            <person name="Sarai C."/>
            <person name="Schaack S."/>
            <person name="Shirato S."/>
            <person name="Slamovits C.H."/>
            <person name="Spencer D.F."/>
            <person name="Suzuki S."/>
            <person name="Worden A.Z."/>
            <person name="Zauner S."/>
            <person name="Barry K."/>
            <person name="Bell C."/>
            <person name="Bharti A.K."/>
            <person name="Crow J.A."/>
            <person name="Grimwood J."/>
            <person name="Kramer R."/>
            <person name="Lindquist E."/>
            <person name="Lucas S."/>
            <person name="Salamov A."/>
            <person name="McFadden G.I."/>
            <person name="Lane C.E."/>
            <person name="Keeling P.J."/>
            <person name="Gray M.W."/>
            <person name="Grigoriev I.V."/>
            <person name="Archibald J.M."/>
        </authorList>
    </citation>
    <scope>NUCLEOTIDE SEQUENCE</scope>
    <source>
        <strain evidence="4">CCMP2712</strain>
    </source>
</reference>
<keyword evidence="4" id="KW-1185">Reference proteome</keyword>
<dbReference type="AlphaFoldDB" id="L1JZK2"/>
<name>L1JZK2_GUITC</name>
<gene>
    <name evidence="2" type="ORF">GUITHDRAFT_150126</name>
</gene>
<dbReference type="Proteomes" id="UP000011087">
    <property type="component" value="Unassembled WGS sequence"/>
</dbReference>
<feature type="compositionally biased region" description="Polar residues" evidence="1">
    <location>
        <begin position="106"/>
        <end position="117"/>
    </location>
</feature>
<evidence type="ECO:0000256" key="1">
    <source>
        <dbReference type="SAM" id="MobiDB-lite"/>
    </source>
</evidence>
<feature type="region of interest" description="Disordered" evidence="1">
    <location>
        <begin position="1"/>
        <end position="41"/>
    </location>
</feature>
<accession>L1JZK2</accession>
<dbReference type="EnsemblProtists" id="EKX54026">
    <property type="protein sequence ID" value="EKX54026"/>
    <property type="gene ID" value="GUITHDRAFT_150126"/>
</dbReference>
<protein>
    <submittedName>
        <fullName evidence="2 3">Uncharacterized protein</fullName>
    </submittedName>
</protein>
<dbReference type="PaxDb" id="55529-EKX54026"/>
<evidence type="ECO:0000313" key="3">
    <source>
        <dbReference type="EnsemblProtists" id="EKX54026"/>
    </source>
</evidence>
<dbReference type="RefSeq" id="XP_005841006.1">
    <property type="nucleotide sequence ID" value="XM_005840949.1"/>
</dbReference>
<evidence type="ECO:0000313" key="4">
    <source>
        <dbReference type="Proteomes" id="UP000011087"/>
    </source>
</evidence>
<dbReference type="GeneID" id="17310818"/>
<dbReference type="KEGG" id="gtt:GUITHDRAFT_150126"/>
<dbReference type="HOGENOM" id="CLU_693467_0_0_1"/>
<reference evidence="2 4" key="1">
    <citation type="journal article" date="2012" name="Nature">
        <title>Algal genomes reveal evolutionary mosaicism and the fate of nucleomorphs.</title>
        <authorList>
            <consortium name="DOE Joint Genome Institute"/>
            <person name="Curtis B.A."/>
            <person name="Tanifuji G."/>
            <person name="Burki F."/>
            <person name="Gruber A."/>
            <person name="Irimia M."/>
            <person name="Maruyama S."/>
            <person name="Arias M.C."/>
            <person name="Ball S.G."/>
            <person name="Gile G.H."/>
            <person name="Hirakawa Y."/>
            <person name="Hopkins J.F."/>
            <person name="Kuo A."/>
            <person name="Rensing S.A."/>
            <person name="Schmutz J."/>
            <person name="Symeonidi A."/>
            <person name="Elias M."/>
            <person name="Eveleigh R.J."/>
            <person name="Herman E.K."/>
            <person name="Klute M.J."/>
            <person name="Nakayama T."/>
            <person name="Obornik M."/>
            <person name="Reyes-Prieto A."/>
            <person name="Armbrust E.V."/>
            <person name="Aves S.J."/>
            <person name="Beiko R.G."/>
            <person name="Coutinho P."/>
            <person name="Dacks J.B."/>
            <person name="Durnford D.G."/>
            <person name="Fast N.M."/>
            <person name="Green B.R."/>
            <person name="Grisdale C.J."/>
            <person name="Hempel F."/>
            <person name="Henrissat B."/>
            <person name="Hoppner M.P."/>
            <person name="Ishida K."/>
            <person name="Kim E."/>
            <person name="Koreny L."/>
            <person name="Kroth P.G."/>
            <person name="Liu Y."/>
            <person name="Malik S.B."/>
            <person name="Maier U.G."/>
            <person name="McRose D."/>
            <person name="Mock T."/>
            <person name="Neilson J.A."/>
            <person name="Onodera N.T."/>
            <person name="Poole A.M."/>
            <person name="Pritham E.J."/>
            <person name="Richards T.A."/>
            <person name="Rocap G."/>
            <person name="Roy S.W."/>
            <person name="Sarai C."/>
            <person name="Schaack S."/>
            <person name="Shirato S."/>
            <person name="Slamovits C.H."/>
            <person name="Spencer D.F."/>
            <person name="Suzuki S."/>
            <person name="Worden A.Z."/>
            <person name="Zauner S."/>
            <person name="Barry K."/>
            <person name="Bell C."/>
            <person name="Bharti A.K."/>
            <person name="Crow J.A."/>
            <person name="Grimwood J."/>
            <person name="Kramer R."/>
            <person name="Lindquist E."/>
            <person name="Lucas S."/>
            <person name="Salamov A."/>
            <person name="McFadden G.I."/>
            <person name="Lane C.E."/>
            <person name="Keeling P.J."/>
            <person name="Gray M.W."/>
            <person name="Grigoriev I.V."/>
            <person name="Archibald J.M."/>
        </authorList>
    </citation>
    <scope>NUCLEOTIDE SEQUENCE</scope>
    <source>
        <strain evidence="2 4">CCMP2712</strain>
    </source>
</reference>
<organism evidence="2">
    <name type="scientific">Guillardia theta (strain CCMP2712)</name>
    <name type="common">Cryptophyte</name>
    <dbReference type="NCBI Taxonomy" id="905079"/>
    <lineage>
        <taxon>Eukaryota</taxon>
        <taxon>Cryptophyceae</taxon>
        <taxon>Pyrenomonadales</taxon>
        <taxon>Geminigeraceae</taxon>
        <taxon>Guillardia</taxon>
    </lineage>
</organism>
<sequence>MEGYDDSMEDEGEAARLLPSKADPSPLLNSPLPRHQISSPGVLNSKVPKLKLAAYHLAKNCSKVATNVSPRFNSKEVFLAVKSQLGLVGRGRTTKRGGEDEVASCPTPTISHLSPSEASHEDMDVLHVLDESLPADWFQDCIGISEDKNIPAVVDRRTHDLRSAYQRSRKSPTASCLPCQDWSGGLSGPKNTEVAQDQVGSIQEILVKQTPELQQFFIAEDSRHRLAPLHVNRKLFAEELSVGQKEELHSNEARCNGIKDEGASISTLTLICTLLALCSFVLVFKAVDGTSLAFSIYTSANLLPLNGKLAMWYHSEIASTSSNLQRMIWLGWTSSFKSYLTPGCLKDQTPSGELVHEVSEQASVVISPRSSSSMLSRLSRFLTATVADFPHARISPFD</sequence>
<feature type="compositionally biased region" description="Acidic residues" evidence="1">
    <location>
        <begin position="1"/>
        <end position="12"/>
    </location>
</feature>
<feature type="region of interest" description="Disordered" evidence="1">
    <location>
        <begin position="90"/>
        <end position="118"/>
    </location>
</feature>
<evidence type="ECO:0000313" key="2">
    <source>
        <dbReference type="EMBL" id="EKX54026.1"/>
    </source>
</evidence>
<proteinExistence type="predicted"/>